<keyword evidence="1" id="KW-0732">Signal</keyword>
<dbReference type="RefSeq" id="WP_128525278.1">
    <property type="nucleotide sequence ID" value="NZ_CP026118.1"/>
</dbReference>
<dbReference type="AlphaFoldDB" id="A0A410ME50"/>
<dbReference type="Proteomes" id="UP000287756">
    <property type="component" value="Chromosome"/>
</dbReference>
<evidence type="ECO:0000256" key="1">
    <source>
        <dbReference type="SAM" id="SignalP"/>
    </source>
</evidence>
<organism evidence="2 3">
    <name type="scientific">Halobacillus litoralis</name>
    <dbReference type="NCBI Taxonomy" id="45668"/>
    <lineage>
        <taxon>Bacteria</taxon>
        <taxon>Bacillati</taxon>
        <taxon>Bacillota</taxon>
        <taxon>Bacilli</taxon>
        <taxon>Bacillales</taxon>
        <taxon>Bacillaceae</taxon>
        <taxon>Halobacillus</taxon>
    </lineage>
</organism>
<gene>
    <name evidence="2" type="ORF">HLI_12765</name>
</gene>
<name>A0A410ME50_9BACI</name>
<dbReference type="KEGG" id="hli:HLI_12765"/>
<sequence length="302" mass="33830">MESLMKKLNKPLVLITAFSIVGAGSSFTVAPDQAEAKSWKYELGQAENLKYPERIVAGVFKTLRKETRGPLPFSEALLTIDKMNKVEVMDNYLNRTGKKVKPEEIRDIVSQVYGIDLNTISELGAGKQTSAYSDHVFEKVEKGLKADVSVATLMSLSKKEIMDLYWAGFEGQMDGADMRRMINEVFGINLEGIANLEGSGVSLFSKEQWISQYERDLFVVHTGFTDVDVWVYPTEYFKEQTGLTELPQQLKNKLRDLGFSYNDEVDGYYYSNPTGESVPDDFKGKTLGAIIGVANEGYSELK</sequence>
<dbReference type="EMBL" id="CP026118">
    <property type="protein sequence ID" value="QAS53001.1"/>
    <property type="molecule type" value="Genomic_DNA"/>
</dbReference>
<proteinExistence type="predicted"/>
<feature type="chain" id="PRO_5038732083" description="SLH domain-containing protein" evidence="1">
    <location>
        <begin position="24"/>
        <end position="302"/>
    </location>
</feature>
<evidence type="ECO:0000313" key="2">
    <source>
        <dbReference type="EMBL" id="QAS53001.1"/>
    </source>
</evidence>
<evidence type="ECO:0000313" key="3">
    <source>
        <dbReference type="Proteomes" id="UP000287756"/>
    </source>
</evidence>
<protein>
    <recommendedName>
        <fullName evidence="4">SLH domain-containing protein</fullName>
    </recommendedName>
</protein>
<dbReference type="OrthoDB" id="2573403at2"/>
<reference evidence="2 3" key="1">
    <citation type="submission" date="2018-01" db="EMBL/GenBank/DDBJ databases">
        <title>The whole genome sequencing and assembly of Halobacillus litoralis ERB031 strain.</title>
        <authorList>
            <person name="Lee S.-J."/>
            <person name="Park M.-K."/>
            <person name="Kim J.-Y."/>
            <person name="Lee Y.-J."/>
            <person name="Yi H."/>
            <person name="Bahn Y.-S."/>
            <person name="Kim J.F."/>
            <person name="Lee D.-W."/>
        </authorList>
    </citation>
    <scope>NUCLEOTIDE SEQUENCE [LARGE SCALE GENOMIC DNA]</scope>
    <source>
        <strain evidence="2 3">ERB 031</strain>
    </source>
</reference>
<evidence type="ECO:0008006" key="4">
    <source>
        <dbReference type="Google" id="ProtNLM"/>
    </source>
</evidence>
<feature type="signal peptide" evidence="1">
    <location>
        <begin position="1"/>
        <end position="23"/>
    </location>
</feature>
<accession>A0A410ME50</accession>